<sequence length="595" mass="58961">MTQSGQGEEPSAQQPAREGVVLPSDGGAPLLPDPQGGGQSAQYPAGPQPDPYAGQGSAPGAAPSGGQAWGSPWGPGRQQHQQPQADQGWQQPAQPWSATPAPAGAGPLPPEVGHPPAYGGPDAPQAPGYGYPATPPASAEPSPAYGYPPAYPAHGAGGAQPTAGHGYGAPAGGPGAPLPTAADGATAYPPPTGAPAYPPAPAAAEGATQYLPPVAAQPAHGAHPPQGAQGAYGAHTPQGAQGAYGAHTPHAGPDEAATRFIPPVGPGALPPETGADPAQMLGRGAPPATGPDAEATQYIAPVPAQPDAPAPSYGGVPGGADRQPPVEFDNLFRNGPEGDGPAGATQQMPRVRQEEPGYAARPAFIPPRPGRDDDGGDERRRGGGTGSRWPLIAAIGVGIAVLGVGAGAMLGSSGGDDDKGGDSTDVSASAPATTGAPSPTADPAEQQAAALDKLLADSGSSRAAVIKAVGDVKDCRNLGQAAADLRAAAKQRNDLVTELGALQVDKLPDHAALTGALTDGWKASASADNHYAAWADEIAGDKGKLCKKGHARSTGQRQAGDRASGTASTQKKKAAELWNAIARKYGLTQRQATQL</sequence>
<feature type="compositionally biased region" description="Low complexity" evidence="1">
    <location>
        <begin position="178"/>
        <end position="187"/>
    </location>
</feature>
<proteinExistence type="predicted"/>
<feature type="compositionally biased region" description="Pro residues" evidence="1">
    <location>
        <begin position="188"/>
        <end position="201"/>
    </location>
</feature>
<feature type="region of interest" description="Disordered" evidence="1">
    <location>
        <begin position="413"/>
        <end position="446"/>
    </location>
</feature>
<feature type="compositionally biased region" description="Low complexity" evidence="1">
    <location>
        <begin position="53"/>
        <end position="106"/>
    </location>
</feature>
<feature type="compositionally biased region" description="Low complexity" evidence="1">
    <location>
        <begin position="115"/>
        <end position="164"/>
    </location>
</feature>
<evidence type="ECO:0000313" key="3">
    <source>
        <dbReference type="Proteomes" id="UP000788262"/>
    </source>
</evidence>
<dbReference type="Proteomes" id="UP000788262">
    <property type="component" value="Unassembled WGS sequence"/>
</dbReference>
<dbReference type="EMBL" id="JAFFZS010000008">
    <property type="protein sequence ID" value="MBN0044973.1"/>
    <property type="molecule type" value="Genomic_DNA"/>
</dbReference>
<feature type="region of interest" description="Disordered" evidence="1">
    <location>
        <begin position="1"/>
        <end position="388"/>
    </location>
</feature>
<name>A0ABS2VPD8_STRAS</name>
<feature type="compositionally biased region" description="Low complexity" evidence="1">
    <location>
        <begin position="216"/>
        <end position="235"/>
    </location>
</feature>
<keyword evidence="3" id="KW-1185">Reference proteome</keyword>
<evidence type="ECO:0000256" key="1">
    <source>
        <dbReference type="SAM" id="MobiDB-lite"/>
    </source>
</evidence>
<reference evidence="2 3" key="1">
    <citation type="submission" date="2021-02" db="EMBL/GenBank/DDBJ databases">
        <title>Whole genome sequencing of Streptomyces actuosus VRA1.</title>
        <authorList>
            <person name="Sen G."/>
            <person name="Sen A."/>
        </authorList>
    </citation>
    <scope>NUCLEOTIDE SEQUENCE [LARGE SCALE GENOMIC DNA]</scope>
    <source>
        <strain evidence="2 3">VRA1</strain>
    </source>
</reference>
<accession>A0ABS2VPD8</accession>
<comment type="caution">
    <text evidence="2">The sequence shown here is derived from an EMBL/GenBank/DDBJ whole genome shotgun (WGS) entry which is preliminary data.</text>
</comment>
<feature type="compositionally biased region" description="Low complexity" evidence="1">
    <location>
        <begin position="423"/>
        <end position="446"/>
    </location>
</feature>
<feature type="region of interest" description="Disordered" evidence="1">
    <location>
        <begin position="545"/>
        <end position="571"/>
    </location>
</feature>
<feature type="compositionally biased region" description="Polar residues" evidence="1">
    <location>
        <begin position="1"/>
        <end position="14"/>
    </location>
</feature>
<dbReference type="RefSeq" id="WP_205383189.1">
    <property type="nucleotide sequence ID" value="NZ_JAFFZS010000008.1"/>
</dbReference>
<organism evidence="2 3">
    <name type="scientific">Streptomyces actuosus</name>
    <dbReference type="NCBI Taxonomy" id="1885"/>
    <lineage>
        <taxon>Bacteria</taxon>
        <taxon>Bacillati</taxon>
        <taxon>Actinomycetota</taxon>
        <taxon>Actinomycetes</taxon>
        <taxon>Kitasatosporales</taxon>
        <taxon>Streptomycetaceae</taxon>
        <taxon>Streptomyces</taxon>
    </lineage>
</organism>
<gene>
    <name evidence="2" type="ORF">JS756_12810</name>
</gene>
<feature type="compositionally biased region" description="Gly residues" evidence="1">
    <location>
        <begin position="165"/>
        <end position="175"/>
    </location>
</feature>
<protein>
    <submittedName>
        <fullName evidence="2">Uncharacterized protein</fullName>
    </submittedName>
</protein>
<feature type="compositionally biased region" description="Basic and acidic residues" evidence="1">
    <location>
        <begin position="369"/>
        <end position="381"/>
    </location>
</feature>
<evidence type="ECO:0000313" key="2">
    <source>
        <dbReference type="EMBL" id="MBN0044973.1"/>
    </source>
</evidence>